<keyword evidence="1" id="KW-1133">Transmembrane helix</keyword>
<dbReference type="PANTHER" id="PTHR23028:SF53">
    <property type="entry name" value="ACYL_TRANSF_3 DOMAIN-CONTAINING PROTEIN"/>
    <property type="match status" value="1"/>
</dbReference>
<feature type="transmembrane region" description="Helical" evidence="1">
    <location>
        <begin position="178"/>
        <end position="196"/>
    </location>
</feature>
<feature type="transmembrane region" description="Helical" evidence="1">
    <location>
        <begin position="153"/>
        <end position="171"/>
    </location>
</feature>
<feature type="domain" description="Acyltransferase 3" evidence="2">
    <location>
        <begin position="16"/>
        <end position="292"/>
    </location>
</feature>
<feature type="transmembrane region" description="Helical" evidence="1">
    <location>
        <begin position="273"/>
        <end position="290"/>
    </location>
</feature>
<dbReference type="Pfam" id="PF01757">
    <property type="entry name" value="Acyl_transf_3"/>
    <property type="match status" value="1"/>
</dbReference>
<feature type="transmembrane region" description="Helical" evidence="1">
    <location>
        <begin position="231"/>
        <end position="261"/>
    </location>
</feature>
<dbReference type="AlphaFoldDB" id="A0A2R8C6E4"/>
<gene>
    <name evidence="3" type="ORF">TRM7615_01480</name>
</gene>
<protein>
    <recommendedName>
        <fullName evidence="2">Acyltransferase 3 domain-containing protein</fullName>
    </recommendedName>
</protein>
<evidence type="ECO:0000259" key="2">
    <source>
        <dbReference type="Pfam" id="PF01757"/>
    </source>
</evidence>
<evidence type="ECO:0000313" key="3">
    <source>
        <dbReference type="EMBL" id="SPJ27985.1"/>
    </source>
</evidence>
<reference evidence="4" key="1">
    <citation type="submission" date="2018-03" db="EMBL/GenBank/DDBJ databases">
        <authorList>
            <person name="Rodrigo-Torres L."/>
            <person name="Arahal R. D."/>
            <person name="Lucena T."/>
        </authorList>
    </citation>
    <scope>NUCLEOTIDE SEQUENCE [LARGE SCALE GENOMIC DNA]</scope>
    <source>
        <strain evidence="4">CECT 7615</strain>
    </source>
</reference>
<feature type="transmembrane region" description="Helical" evidence="1">
    <location>
        <begin position="56"/>
        <end position="74"/>
    </location>
</feature>
<feature type="transmembrane region" description="Helical" evidence="1">
    <location>
        <begin position="21"/>
        <end position="36"/>
    </location>
</feature>
<feature type="transmembrane region" description="Helical" evidence="1">
    <location>
        <begin position="95"/>
        <end position="114"/>
    </location>
</feature>
<dbReference type="InterPro" id="IPR002656">
    <property type="entry name" value="Acyl_transf_3_dom"/>
</dbReference>
<dbReference type="GO" id="GO:0000271">
    <property type="term" value="P:polysaccharide biosynthetic process"/>
    <property type="evidence" value="ECO:0007669"/>
    <property type="project" value="TreeGrafter"/>
</dbReference>
<dbReference type="PANTHER" id="PTHR23028">
    <property type="entry name" value="ACETYLTRANSFERASE"/>
    <property type="match status" value="1"/>
</dbReference>
<dbReference type="RefSeq" id="WP_108786246.1">
    <property type="nucleotide sequence ID" value="NZ_ONZG01000003.1"/>
</dbReference>
<name>A0A2R8C6E4_9RHOB</name>
<evidence type="ECO:0000256" key="1">
    <source>
        <dbReference type="SAM" id="Phobius"/>
    </source>
</evidence>
<keyword evidence="4" id="KW-1185">Reference proteome</keyword>
<keyword evidence="1" id="KW-0472">Membrane</keyword>
<dbReference type="GO" id="GO:0016020">
    <property type="term" value="C:membrane"/>
    <property type="evidence" value="ECO:0007669"/>
    <property type="project" value="TreeGrafter"/>
</dbReference>
<accession>A0A2R8C6E4</accession>
<sequence>MSMHLTLAEAFGRGRNANLDALRLLLAACVIVSHAWPLTLGPGTAEPLLDRTGRSLGGWAVVLFFFLSGLLITASSQRRSAVAFWRARIRRIFPGLGVAVLVTLLLAQVSGATADLRESTVWAMRAITLVSIEHRLSGAFVDNPYPLVLNGPLWSLFYEIAAYVLCAVIALATPRRRLAWIGALLTATTLGLLWNGPLPHRVDTALPLFLAFGFGMAAHDLRASLALLPSLGALLVLSVPLLPAPLAIPAVCYGILSLALVAPQVRLSADYSYGLYIYGWPVAQSVLWLAPGLSPASLAVLSLAATMPFAIASWHLVEHPATRRRAQVAA</sequence>
<dbReference type="InterPro" id="IPR050879">
    <property type="entry name" value="Acyltransferase_3"/>
</dbReference>
<dbReference type="Proteomes" id="UP000244898">
    <property type="component" value="Unassembled WGS sequence"/>
</dbReference>
<dbReference type="GO" id="GO:0016747">
    <property type="term" value="F:acyltransferase activity, transferring groups other than amino-acyl groups"/>
    <property type="evidence" value="ECO:0007669"/>
    <property type="project" value="InterPro"/>
</dbReference>
<keyword evidence="1" id="KW-0812">Transmembrane</keyword>
<dbReference type="OrthoDB" id="9767863at2"/>
<dbReference type="EMBL" id="ONZG01000003">
    <property type="protein sequence ID" value="SPJ27985.1"/>
    <property type="molecule type" value="Genomic_DNA"/>
</dbReference>
<evidence type="ECO:0000313" key="4">
    <source>
        <dbReference type="Proteomes" id="UP000244898"/>
    </source>
</evidence>
<feature type="transmembrane region" description="Helical" evidence="1">
    <location>
        <begin position="296"/>
        <end position="317"/>
    </location>
</feature>
<organism evidence="3 4">
    <name type="scientific">Falsiruegeria mediterranea M17</name>
    <dbReference type="NCBI Taxonomy" id="1200281"/>
    <lineage>
        <taxon>Bacteria</taxon>
        <taxon>Pseudomonadati</taxon>
        <taxon>Pseudomonadota</taxon>
        <taxon>Alphaproteobacteria</taxon>
        <taxon>Rhodobacterales</taxon>
        <taxon>Roseobacteraceae</taxon>
        <taxon>Falsiruegeria</taxon>
    </lineage>
</organism>
<proteinExistence type="predicted"/>